<gene>
    <name evidence="2" type="ORF">ENM84_05220</name>
</gene>
<dbReference type="InterPro" id="IPR000653">
    <property type="entry name" value="DegT/StrS_aminotransferase"/>
</dbReference>
<dbReference type="GO" id="GO:0000271">
    <property type="term" value="P:polysaccharide biosynthetic process"/>
    <property type="evidence" value="ECO:0007669"/>
    <property type="project" value="TreeGrafter"/>
</dbReference>
<keyword evidence="2" id="KW-0032">Aminotransferase</keyword>
<accession>A0A7C5XMZ5</accession>
<comment type="similarity">
    <text evidence="1">Belongs to the DegT/DnrJ/EryC1 family.</text>
</comment>
<keyword evidence="2" id="KW-0808">Transferase</keyword>
<dbReference type="Gene3D" id="3.90.1150.10">
    <property type="entry name" value="Aspartate Aminotransferase, domain 1"/>
    <property type="match status" value="1"/>
</dbReference>
<dbReference type="AlphaFoldDB" id="A0A7C5XMZ5"/>
<dbReference type="PANTHER" id="PTHR30244">
    <property type="entry name" value="TRANSAMINASE"/>
    <property type="match status" value="1"/>
</dbReference>
<evidence type="ECO:0000256" key="1">
    <source>
        <dbReference type="RuleBase" id="RU004508"/>
    </source>
</evidence>
<comment type="caution">
    <text evidence="2">The sequence shown here is derived from an EMBL/GenBank/DDBJ whole genome shotgun (WGS) entry which is preliminary data.</text>
</comment>
<dbReference type="Pfam" id="PF01041">
    <property type="entry name" value="DegT_DnrJ_EryC1"/>
    <property type="match status" value="1"/>
</dbReference>
<dbReference type="SUPFAM" id="SSF53383">
    <property type="entry name" value="PLP-dependent transferases"/>
    <property type="match status" value="1"/>
</dbReference>
<reference evidence="2" key="1">
    <citation type="journal article" date="2020" name="mSystems">
        <title>Genome- and Community-Level Interaction Insights into Carbon Utilization and Element Cycling Functions of Hydrothermarchaeota in Hydrothermal Sediment.</title>
        <authorList>
            <person name="Zhou Z."/>
            <person name="Liu Y."/>
            <person name="Xu W."/>
            <person name="Pan J."/>
            <person name="Luo Z.H."/>
            <person name="Li M."/>
        </authorList>
    </citation>
    <scope>NUCLEOTIDE SEQUENCE [LARGE SCALE GENOMIC DNA]</scope>
    <source>
        <strain evidence="2">SpSt-1121</strain>
    </source>
</reference>
<dbReference type="GO" id="GO:0030170">
    <property type="term" value="F:pyridoxal phosphate binding"/>
    <property type="evidence" value="ECO:0007669"/>
    <property type="project" value="TreeGrafter"/>
</dbReference>
<evidence type="ECO:0000313" key="2">
    <source>
        <dbReference type="EMBL" id="HHP82049.1"/>
    </source>
</evidence>
<dbReference type="PIRSF" id="PIRSF000390">
    <property type="entry name" value="PLP_StrS"/>
    <property type="match status" value="1"/>
</dbReference>
<protein>
    <submittedName>
        <fullName evidence="2">DegT/DnrJ/EryC1/StrS family aminotransferase</fullName>
    </submittedName>
</protein>
<dbReference type="GO" id="GO:0008483">
    <property type="term" value="F:transaminase activity"/>
    <property type="evidence" value="ECO:0007669"/>
    <property type="project" value="UniProtKB-KW"/>
</dbReference>
<sequence length="384" mass="42852">MSSMKRKIRLFEPIIEDEDIEAVVKVLKSGWIAHGPEVELFEKEFAEYIGVSYSAAVSNGTIALTLALKALGISPGDEVLVPDYTFIATATAVLMVGAIPRFVDVEYKTFNIDIEDIPKKISDRVKAIIAVHLFGHPSDVRALVDIARDKRLLLIEDAAQAHGAEAWGQKVGSFGDVAVFSFYATKNMTTGEGGIVASNDSKIIEKIKLLRNHGQVAKYIHAELGGNYRMTSIQAALGRVQLKKLNKLNTIRRNNAQKLNDKLKYLKEYIELPYEAPWAKHVYHIYAIKFKKPEHRSCIQKCLDSKGIETAIHYPLPLHLQPIFQSLGYEECCKNALMLSKCELSLPVHPALNDQDLDYLSTMLTECISSCGKKESEASEAMIW</sequence>
<dbReference type="InterPro" id="IPR015424">
    <property type="entry name" value="PyrdxlP-dep_Trfase"/>
</dbReference>
<dbReference type="InterPro" id="IPR015422">
    <property type="entry name" value="PyrdxlP-dep_Trfase_small"/>
</dbReference>
<dbReference type="EMBL" id="DRZI01000220">
    <property type="protein sequence ID" value="HHP82049.1"/>
    <property type="molecule type" value="Genomic_DNA"/>
</dbReference>
<dbReference type="PANTHER" id="PTHR30244:SF34">
    <property type="entry name" value="DTDP-4-AMINO-4,6-DIDEOXYGALACTOSE TRANSAMINASE"/>
    <property type="match status" value="1"/>
</dbReference>
<keyword evidence="1" id="KW-0663">Pyridoxal phosphate</keyword>
<dbReference type="Gene3D" id="3.40.640.10">
    <property type="entry name" value="Type I PLP-dependent aspartate aminotransferase-like (Major domain)"/>
    <property type="match status" value="1"/>
</dbReference>
<name>A0A7C5XMZ5_9CREN</name>
<organism evidence="2">
    <name type="scientific">Ignisphaera aggregans</name>
    <dbReference type="NCBI Taxonomy" id="334771"/>
    <lineage>
        <taxon>Archaea</taxon>
        <taxon>Thermoproteota</taxon>
        <taxon>Thermoprotei</taxon>
        <taxon>Desulfurococcales</taxon>
        <taxon>Desulfurococcaceae</taxon>
        <taxon>Ignisphaera</taxon>
    </lineage>
</organism>
<dbReference type="CDD" id="cd00616">
    <property type="entry name" value="AHBA_syn"/>
    <property type="match status" value="1"/>
</dbReference>
<dbReference type="InterPro" id="IPR015421">
    <property type="entry name" value="PyrdxlP-dep_Trfase_major"/>
</dbReference>
<proteinExistence type="inferred from homology"/>